<evidence type="ECO:0008006" key="3">
    <source>
        <dbReference type="Google" id="ProtNLM"/>
    </source>
</evidence>
<dbReference type="EMBL" id="AWUE01011882">
    <property type="protein sequence ID" value="OMP10355.1"/>
    <property type="molecule type" value="Genomic_DNA"/>
</dbReference>
<reference evidence="2" key="1">
    <citation type="submission" date="2013-09" db="EMBL/GenBank/DDBJ databases">
        <title>Corchorus olitorius genome sequencing.</title>
        <authorList>
            <person name="Alam M."/>
            <person name="Haque M.S."/>
            <person name="Islam M.S."/>
            <person name="Emdad E.M."/>
            <person name="Islam M.M."/>
            <person name="Ahmed B."/>
            <person name="Halim A."/>
            <person name="Hossen Q.M.M."/>
            <person name="Hossain M.Z."/>
            <person name="Ahmed R."/>
            <person name="Khan M.M."/>
            <person name="Islam R."/>
            <person name="Rashid M.M."/>
            <person name="Khan S.A."/>
            <person name="Rahman M.S."/>
            <person name="Alam M."/>
            <person name="Yahiya A.S."/>
            <person name="Khan M.S."/>
            <person name="Azam M.S."/>
            <person name="Haque T."/>
            <person name="Lashkar M.Z.H."/>
            <person name="Akhand A.I."/>
            <person name="Morshed G."/>
            <person name="Roy S."/>
            <person name="Uddin K.S."/>
            <person name="Rabeya T."/>
            <person name="Hossain A.S."/>
            <person name="Chowdhury A."/>
            <person name="Snigdha A.R."/>
            <person name="Mortoza M.S."/>
            <person name="Matin S.A."/>
            <person name="Hoque S.M.E."/>
            <person name="Islam M.K."/>
            <person name="Roy D.K."/>
            <person name="Haider R."/>
            <person name="Moosa M.M."/>
            <person name="Elias S.M."/>
            <person name="Hasan A.M."/>
            <person name="Jahan S."/>
            <person name="Shafiuddin M."/>
            <person name="Mahmood N."/>
            <person name="Shommy N.S."/>
        </authorList>
    </citation>
    <scope>NUCLEOTIDE SEQUENCE [LARGE SCALE GENOMIC DNA]</scope>
    <source>
        <strain evidence="2">cv. O-4</strain>
    </source>
</reference>
<evidence type="ECO:0000313" key="1">
    <source>
        <dbReference type="EMBL" id="OMP10355.1"/>
    </source>
</evidence>
<dbReference type="Proteomes" id="UP000187203">
    <property type="component" value="Unassembled WGS sequence"/>
</dbReference>
<organism evidence="1 2">
    <name type="scientific">Corchorus olitorius</name>
    <dbReference type="NCBI Taxonomy" id="93759"/>
    <lineage>
        <taxon>Eukaryota</taxon>
        <taxon>Viridiplantae</taxon>
        <taxon>Streptophyta</taxon>
        <taxon>Embryophyta</taxon>
        <taxon>Tracheophyta</taxon>
        <taxon>Spermatophyta</taxon>
        <taxon>Magnoliopsida</taxon>
        <taxon>eudicotyledons</taxon>
        <taxon>Gunneridae</taxon>
        <taxon>Pentapetalae</taxon>
        <taxon>rosids</taxon>
        <taxon>malvids</taxon>
        <taxon>Malvales</taxon>
        <taxon>Malvaceae</taxon>
        <taxon>Grewioideae</taxon>
        <taxon>Apeibeae</taxon>
        <taxon>Corchorus</taxon>
    </lineage>
</organism>
<comment type="caution">
    <text evidence="1">The sequence shown here is derived from an EMBL/GenBank/DDBJ whole genome shotgun (WGS) entry which is preliminary data.</text>
</comment>
<sequence length="202" mass="24026">MVISEEWTSYRENDVAKATKVKELILNDLWWDKVDYILEFTGLIYDMLGIMDTDRPTLHLVMWDIMIEKVRVNIYKHEGRQPEQQSTFYEWLIEVPNRQAPHRDAKISEERNKCLRRYFPSNEERKRVIQEFAEFFGSLEEFGYFDSLQDRWNLEPKSWWLVHGLSSPLLQGAAILEVANLSLDEPEMEKMLFSNGEKDTGN</sequence>
<gene>
    <name evidence="1" type="ORF">COLO4_04576</name>
</gene>
<dbReference type="AlphaFoldDB" id="A0A1R3KTF1"/>
<name>A0A1R3KTF1_9ROSI</name>
<evidence type="ECO:0000313" key="2">
    <source>
        <dbReference type="Proteomes" id="UP000187203"/>
    </source>
</evidence>
<proteinExistence type="predicted"/>
<accession>A0A1R3KTF1</accession>
<dbReference type="OrthoDB" id="1936192at2759"/>
<dbReference type="STRING" id="93759.A0A1R3KTF1"/>
<keyword evidence="2" id="KW-1185">Reference proteome</keyword>
<protein>
    <recommendedName>
        <fullName evidence="3">HAT C-terminal dimerisation domain-containing protein</fullName>
    </recommendedName>
</protein>